<evidence type="ECO:0000313" key="1">
    <source>
        <dbReference type="EMBL" id="KAJ8064375.1"/>
    </source>
</evidence>
<comment type="caution">
    <text evidence="1">The sequence shown here is derived from an EMBL/GenBank/DDBJ whole genome shotgun (WGS) entry which is preliminary data.</text>
</comment>
<dbReference type="AlphaFoldDB" id="A0A9X0AKG2"/>
<keyword evidence="2" id="KW-1185">Reference proteome</keyword>
<accession>A0A9X0AKG2</accession>
<dbReference type="EMBL" id="JAPEIS010000007">
    <property type="protein sequence ID" value="KAJ8064375.1"/>
    <property type="molecule type" value="Genomic_DNA"/>
</dbReference>
<protein>
    <submittedName>
        <fullName evidence="1">Uncharacterized protein</fullName>
    </submittedName>
</protein>
<evidence type="ECO:0000313" key="2">
    <source>
        <dbReference type="Proteomes" id="UP001152300"/>
    </source>
</evidence>
<organism evidence="1 2">
    <name type="scientific">Sclerotinia nivalis</name>
    <dbReference type="NCBI Taxonomy" id="352851"/>
    <lineage>
        <taxon>Eukaryota</taxon>
        <taxon>Fungi</taxon>
        <taxon>Dikarya</taxon>
        <taxon>Ascomycota</taxon>
        <taxon>Pezizomycotina</taxon>
        <taxon>Leotiomycetes</taxon>
        <taxon>Helotiales</taxon>
        <taxon>Sclerotiniaceae</taxon>
        <taxon>Sclerotinia</taxon>
    </lineage>
</organism>
<sequence>MIDRYYAFPPLKKLRLNDAAMQCRVKMRQNGFVESREIKLQEFIPLPISPARLALPCLNAHWLKCEKLPDFGNRIVWCGVYGVKISLVFPVLEFVPSFHILGSN</sequence>
<name>A0A9X0AKG2_9HELO</name>
<reference evidence="1" key="1">
    <citation type="submission" date="2022-11" db="EMBL/GenBank/DDBJ databases">
        <title>Genome Resource of Sclerotinia nivalis Strain SnTB1, a Plant Pathogen Isolated from American Ginseng.</title>
        <authorList>
            <person name="Fan S."/>
        </authorList>
    </citation>
    <scope>NUCLEOTIDE SEQUENCE</scope>
    <source>
        <strain evidence="1">SnTB1</strain>
    </source>
</reference>
<dbReference type="Proteomes" id="UP001152300">
    <property type="component" value="Unassembled WGS sequence"/>
</dbReference>
<proteinExistence type="predicted"/>
<gene>
    <name evidence="1" type="ORF">OCU04_006719</name>
</gene>